<name>A0A951QH25_9CYAN</name>
<evidence type="ECO:0000313" key="2">
    <source>
        <dbReference type="EMBL" id="MBW4662459.1"/>
    </source>
</evidence>
<reference evidence="2" key="2">
    <citation type="journal article" date="2022" name="Microbiol. Resour. Announc.">
        <title>Metagenome Sequencing to Explore Phylogenomics of Terrestrial Cyanobacteria.</title>
        <authorList>
            <person name="Ward R.D."/>
            <person name="Stajich J.E."/>
            <person name="Johansen J.R."/>
            <person name="Huntemann M."/>
            <person name="Clum A."/>
            <person name="Foster B."/>
            <person name="Foster B."/>
            <person name="Roux S."/>
            <person name="Palaniappan K."/>
            <person name="Varghese N."/>
            <person name="Mukherjee S."/>
            <person name="Reddy T.B.K."/>
            <person name="Daum C."/>
            <person name="Copeland A."/>
            <person name="Chen I.A."/>
            <person name="Ivanova N.N."/>
            <person name="Kyrpides N.C."/>
            <person name="Shapiro N."/>
            <person name="Eloe-Fadrosh E.A."/>
            <person name="Pietrasiak N."/>
        </authorList>
    </citation>
    <scope>NUCLEOTIDE SEQUENCE</scope>
    <source>
        <strain evidence="2">UHER 2000/2452</strain>
    </source>
</reference>
<organism evidence="2 3">
    <name type="scientific">Drouetiella hepatica Uher 2000/2452</name>
    <dbReference type="NCBI Taxonomy" id="904376"/>
    <lineage>
        <taxon>Bacteria</taxon>
        <taxon>Bacillati</taxon>
        <taxon>Cyanobacteriota</taxon>
        <taxon>Cyanophyceae</taxon>
        <taxon>Oculatellales</taxon>
        <taxon>Oculatellaceae</taxon>
        <taxon>Drouetiella</taxon>
    </lineage>
</organism>
<dbReference type="AlphaFoldDB" id="A0A951QH25"/>
<comment type="caution">
    <text evidence="2">The sequence shown here is derived from an EMBL/GenBank/DDBJ whole genome shotgun (WGS) entry which is preliminary data.</text>
</comment>
<protein>
    <submittedName>
        <fullName evidence="2">Uncharacterized protein</fullName>
    </submittedName>
</protein>
<proteinExistence type="predicted"/>
<accession>A0A951QH25</accession>
<feature type="compositionally biased region" description="Acidic residues" evidence="1">
    <location>
        <begin position="35"/>
        <end position="46"/>
    </location>
</feature>
<evidence type="ECO:0000313" key="3">
    <source>
        <dbReference type="Proteomes" id="UP000757435"/>
    </source>
</evidence>
<reference evidence="2" key="1">
    <citation type="submission" date="2021-05" db="EMBL/GenBank/DDBJ databases">
        <authorList>
            <person name="Pietrasiak N."/>
            <person name="Ward R."/>
            <person name="Stajich J.E."/>
            <person name="Kurbessoian T."/>
        </authorList>
    </citation>
    <scope>NUCLEOTIDE SEQUENCE</scope>
    <source>
        <strain evidence="2">UHER 2000/2452</strain>
    </source>
</reference>
<dbReference type="Proteomes" id="UP000757435">
    <property type="component" value="Unassembled WGS sequence"/>
</dbReference>
<sequence>MPQPVTADNASGYDTDYLDLVMGRSDDSSSSSQAETEEDDSDDSED</sequence>
<evidence type="ECO:0000256" key="1">
    <source>
        <dbReference type="SAM" id="MobiDB-lite"/>
    </source>
</evidence>
<feature type="region of interest" description="Disordered" evidence="1">
    <location>
        <begin position="1"/>
        <end position="46"/>
    </location>
</feature>
<gene>
    <name evidence="2" type="ORF">KME15_27750</name>
</gene>
<dbReference type="EMBL" id="JAHHHD010000077">
    <property type="protein sequence ID" value="MBW4662459.1"/>
    <property type="molecule type" value="Genomic_DNA"/>
</dbReference>